<dbReference type="GO" id="GO:0005886">
    <property type="term" value="C:plasma membrane"/>
    <property type="evidence" value="ECO:0007669"/>
    <property type="project" value="UniProtKB-SubCell"/>
</dbReference>
<evidence type="ECO:0000256" key="5">
    <source>
        <dbReference type="ARBA" id="ARBA00022500"/>
    </source>
</evidence>
<proteinExistence type="inferred from homology"/>
<evidence type="ECO:0000256" key="10">
    <source>
        <dbReference type="RuleBase" id="RU364125"/>
    </source>
</evidence>
<keyword evidence="9 10" id="KW-0472">Membrane</keyword>
<evidence type="ECO:0000256" key="9">
    <source>
        <dbReference type="ARBA" id="ARBA00023136"/>
    </source>
</evidence>
<dbReference type="STRING" id="1120920.SAMN03080599_00944"/>
<comment type="function">
    <text evidence="1 10">Controls the rotational direction of flagella during chemotaxis.</text>
</comment>
<keyword evidence="11" id="KW-0969">Cilium</keyword>
<keyword evidence="12" id="KW-1185">Reference proteome</keyword>
<comment type="similarity">
    <text evidence="3 10">Belongs to the FliL family.</text>
</comment>
<dbReference type="Pfam" id="PF03748">
    <property type="entry name" value="FliL"/>
    <property type="match status" value="1"/>
</dbReference>
<accession>A0A1G5RVM7</accession>
<feature type="transmembrane region" description="Helical" evidence="10">
    <location>
        <begin position="27"/>
        <end position="47"/>
    </location>
</feature>
<evidence type="ECO:0000256" key="8">
    <source>
        <dbReference type="ARBA" id="ARBA00022989"/>
    </source>
</evidence>
<evidence type="ECO:0000256" key="1">
    <source>
        <dbReference type="ARBA" id="ARBA00002254"/>
    </source>
</evidence>
<dbReference type="InterPro" id="IPR005503">
    <property type="entry name" value="FliL"/>
</dbReference>
<dbReference type="AlphaFoldDB" id="A0A1G5RVM7"/>
<keyword evidence="5 10" id="KW-0145">Chemotaxis</keyword>
<comment type="subcellular location">
    <subcellularLocation>
        <location evidence="2">Cell membrane</location>
        <topology evidence="2">Single-pass membrane protein</topology>
    </subcellularLocation>
</comment>
<dbReference type="GO" id="GO:0071978">
    <property type="term" value="P:bacterial-type flagellum-dependent swarming motility"/>
    <property type="evidence" value="ECO:0007669"/>
    <property type="project" value="TreeGrafter"/>
</dbReference>
<keyword evidence="6 10" id="KW-0812">Transmembrane</keyword>
<evidence type="ECO:0000256" key="7">
    <source>
        <dbReference type="ARBA" id="ARBA00022779"/>
    </source>
</evidence>
<dbReference type="GO" id="GO:0009425">
    <property type="term" value="C:bacterial-type flagellum basal body"/>
    <property type="evidence" value="ECO:0007669"/>
    <property type="project" value="InterPro"/>
</dbReference>
<protein>
    <recommendedName>
        <fullName evidence="10">Flagellar protein FliL</fullName>
    </recommendedName>
</protein>
<organism evidence="11 12">
    <name type="scientific">Acidaminobacter hydrogenoformans DSM 2784</name>
    <dbReference type="NCBI Taxonomy" id="1120920"/>
    <lineage>
        <taxon>Bacteria</taxon>
        <taxon>Bacillati</taxon>
        <taxon>Bacillota</taxon>
        <taxon>Clostridia</taxon>
        <taxon>Peptostreptococcales</taxon>
        <taxon>Acidaminobacteraceae</taxon>
        <taxon>Acidaminobacter</taxon>
    </lineage>
</organism>
<dbReference type="PANTHER" id="PTHR35091:SF2">
    <property type="entry name" value="FLAGELLAR PROTEIN FLIL"/>
    <property type="match status" value="1"/>
</dbReference>
<evidence type="ECO:0000256" key="2">
    <source>
        <dbReference type="ARBA" id="ARBA00004162"/>
    </source>
</evidence>
<reference evidence="11 12" key="1">
    <citation type="submission" date="2016-10" db="EMBL/GenBank/DDBJ databases">
        <authorList>
            <person name="de Groot N.N."/>
        </authorList>
    </citation>
    <scope>NUCLEOTIDE SEQUENCE [LARGE SCALE GENOMIC DNA]</scope>
    <source>
        <strain evidence="11 12">DSM 2784</strain>
    </source>
</reference>
<dbReference type="OrthoDB" id="166089at2"/>
<dbReference type="RefSeq" id="WP_092589733.1">
    <property type="nucleotide sequence ID" value="NZ_FMWL01000003.1"/>
</dbReference>
<evidence type="ECO:0000313" key="11">
    <source>
        <dbReference type="EMBL" id="SCZ77780.1"/>
    </source>
</evidence>
<sequence>MEARLKAQELPMDTAPTKKRFSWLQKFMLILLIVILAAGAAALGVYYRNTGALPFGLQSFLEKPQVELTLPLDSFLVNLKDDRAMHYLKTSIVLSYMDSGDREVIEQSMPQIRDIVIQHLRGLSKNDLAGADRLEVLRLDLLDRINLIFGRDIVYSLYFSDFLIQ</sequence>
<evidence type="ECO:0000256" key="3">
    <source>
        <dbReference type="ARBA" id="ARBA00008281"/>
    </source>
</evidence>
<dbReference type="GO" id="GO:0006935">
    <property type="term" value="P:chemotaxis"/>
    <property type="evidence" value="ECO:0007669"/>
    <property type="project" value="UniProtKB-KW"/>
</dbReference>
<gene>
    <name evidence="11" type="ORF">SAMN03080599_00944</name>
</gene>
<evidence type="ECO:0000256" key="4">
    <source>
        <dbReference type="ARBA" id="ARBA00022475"/>
    </source>
</evidence>
<keyword evidence="11" id="KW-0282">Flagellum</keyword>
<keyword evidence="4 10" id="KW-1003">Cell membrane</keyword>
<dbReference type="EMBL" id="FMWL01000003">
    <property type="protein sequence ID" value="SCZ77780.1"/>
    <property type="molecule type" value="Genomic_DNA"/>
</dbReference>
<keyword evidence="8 10" id="KW-1133">Transmembrane helix</keyword>
<keyword evidence="7 10" id="KW-0283">Flagellar rotation</keyword>
<evidence type="ECO:0000313" key="12">
    <source>
        <dbReference type="Proteomes" id="UP000199208"/>
    </source>
</evidence>
<name>A0A1G5RVM7_9FIRM</name>
<keyword evidence="11" id="KW-0966">Cell projection</keyword>
<dbReference type="PANTHER" id="PTHR35091">
    <property type="entry name" value="FLAGELLAR PROTEIN FLIL"/>
    <property type="match status" value="1"/>
</dbReference>
<dbReference type="Proteomes" id="UP000199208">
    <property type="component" value="Unassembled WGS sequence"/>
</dbReference>
<evidence type="ECO:0000256" key="6">
    <source>
        <dbReference type="ARBA" id="ARBA00022692"/>
    </source>
</evidence>